<proteinExistence type="predicted"/>
<dbReference type="OrthoDB" id="3242664at2"/>
<feature type="domain" description="Restriction endonuclease type IV Mrr" evidence="1">
    <location>
        <begin position="53"/>
        <end position="132"/>
    </location>
</feature>
<evidence type="ECO:0000259" key="2">
    <source>
        <dbReference type="Pfam" id="PF20282"/>
    </source>
</evidence>
<dbReference type="STRING" id="1428628.WN71_034260"/>
<dbReference type="InterPro" id="IPR046914">
    <property type="entry name" value="ABC-3C_CTD6"/>
</dbReference>
<name>A0A1J4NM95_9ACTN</name>
<organism evidence="3 4">
    <name type="scientific">Streptomyces mangrovisoli</name>
    <dbReference type="NCBI Taxonomy" id="1428628"/>
    <lineage>
        <taxon>Bacteria</taxon>
        <taxon>Bacillati</taxon>
        <taxon>Actinomycetota</taxon>
        <taxon>Actinomycetes</taxon>
        <taxon>Kitasatosporales</taxon>
        <taxon>Streptomycetaceae</taxon>
        <taxon>Streptomyces</taxon>
    </lineage>
</organism>
<sequence>MSTSQRSSGLPAQSTFTELPMPSQAPVTVVSPMMALPPALTPKQRLVHYSPDEWEEFIYEWVRSLREAGYVDVVGMGGSNDRGADIAAFLTSQKTDGRWHCYQCKHYDKGLGPSTAHPEILKIHSAVAERQYTVLPERYVFVAPRIGGTLIQLLAKPSSLKVSFFDWVKRNSAKLAQEYAGGLLERALDLADRSEFSRFEAGNLDTILEQHASTPHHVQRFGTPLPNRPAQEPAPAQHAPEEARYVQQLLDVYHEKWGCSPSSPAEATAHPRAGRNLQNQREAFYRAEQLRMFARDSVPEGTFESLQEAVFSGVVEVEEDDFPTGWARLKAVLAAARDMELGTNVLLQVVDPDDRKGICHQLANHDRLTWVQGEEG</sequence>
<dbReference type="Pfam" id="PF04471">
    <property type="entry name" value="Mrr_cat"/>
    <property type="match status" value="1"/>
</dbReference>
<dbReference type="RefSeq" id="WP_052742969.1">
    <property type="nucleotide sequence ID" value="NZ_LAVA02000104.1"/>
</dbReference>
<accession>A0A1J4NM95</accession>
<evidence type="ECO:0000313" key="3">
    <source>
        <dbReference type="EMBL" id="OIJ63427.1"/>
    </source>
</evidence>
<keyword evidence="4" id="KW-1185">Reference proteome</keyword>
<evidence type="ECO:0000313" key="4">
    <source>
        <dbReference type="Proteomes" id="UP000034196"/>
    </source>
</evidence>
<dbReference type="InterPro" id="IPR007560">
    <property type="entry name" value="Restrct_endonuc_IV_Mrr"/>
</dbReference>
<dbReference type="Pfam" id="PF20282">
    <property type="entry name" value="CTD6"/>
    <property type="match status" value="1"/>
</dbReference>
<feature type="domain" description="ABC-three component systems C-terminal" evidence="2">
    <location>
        <begin position="242"/>
        <end position="370"/>
    </location>
</feature>
<protein>
    <submittedName>
        <fullName evidence="3">Uncharacterized protein</fullName>
    </submittedName>
</protein>
<dbReference type="GO" id="GO:0004519">
    <property type="term" value="F:endonuclease activity"/>
    <property type="evidence" value="ECO:0007669"/>
    <property type="project" value="InterPro"/>
</dbReference>
<reference evidence="3" key="1">
    <citation type="submission" date="2016-10" db="EMBL/GenBank/DDBJ databases">
        <title>Genome sequence of Streptomyces mangrovisoli MUSC 149.</title>
        <authorList>
            <person name="Lee L.-H."/>
            <person name="Ser H.-L."/>
        </authorList>
    </citation>
    <scope>NUCLEOTIDE SEQUENCE [LARGE SCALE GENOMIC DNA]</scope>
    <source>
        <strain evidence="3">MUSC 149</strain>
    </source>
</reference>
<gene>
    <name evidence="3" type="ORF">WN71_034260</name>
</gene>
<comment type="caution">
    <text evidence="3">The sequence shown here is derived from an EMBL/GenBank/DDBJ whole genome shotgun (WGS) entry which is preliminary data.</text>
</comment>
<dbReference type="EMBL" id="LAVA02000104">
    <property type="protein sequence ID" value="OIJ63427.1"/>
    <property type="molecule type" value="Genomic_DNA"/>
</dbReference>
<evidence type="ECO:0000259" key="1">
    <source>
        <dbReference type="Pfam" id="PF04471"/>
    </source>
</evidence>
<dbReference type="Proteomes" id="UP000034196">
    <property type="component" value="Unassembled WGS sequence"/>
</dbReference>
<dbReference type="AlphaFoldDB" id="A0A1J4NM95"/>
<dbReference type="GO" id="GO:0003677">
    <property type="term" value="F:DNA binding"/>
    <property type="evidence" value="ECO:0007669"/>
    <property type="project" value="InterPro"/>
</dbReference>
<dbReference type="GO" id="GO:0009307">
    <property type="term" value="P:DNA restriction-modification system"/>
    <property type="evidence" value="ECO:0007669"/>
    <property type="project" value="InterPro"/>
</dbReference>